<accession>A0A9P5JXR9</accession>
<dbReference type="EMBL" id="WHVB01000025">
    <property type="protein sequence ID" value="KAF8470434.1"/>
    <property type="molecule type" value="Genomic_DNA"/>
</dbReference>
<dbReference type="PANTHER" id="PTHR38846">
    <property type="entry name" value="C3H1-TYPE DOMAIN-CONTAINING PROTEIN"/>
    <property type="match status" value="1"/>
</dbReference>
<evidence type="ECO:0000256" key="1">
    <source>
        <dbReference type="SAM" id="MobiDB-lite"/>
    </source>
</evidence>
<evidence type="ECO:0000313" key="3">
    <source>
        <dbReference type="Proteomes" id="UP000759537"/>
    </source>
</evidence>
<feature type="region of interest" description="Disordered" evidence="1">
    <location>
        <begin position="37"/>
        <end position="66"/>
    </location>
</feature>
<dbReference type="AlphaFoldDB" id="A0A9P5JXR9"/>
<feature type="non-terminal residue" evidence="2">
    <location>
        <position position="228"/>
    </location>
</feature>
<reference evidence="2" key="2">
    <citation type="journal article" date="2020" name="Nat. Commun.">
        <title>Large-scale genome sequencing of mycorrhizal fungi provides insights into the early evolution of symbiotic traits.</title>
        <authorList>
            <person name="Miyauchi S."/>
            <person name="Kiss E."/>
            <person name="Kuo A."/>
            <person name="Drula E."/>
            <person name="Kohler A."/>
            <person name="Sanchez-Garcia M."/>
            <person name="Morin E."/>
            <person name="Andreopoulos B."/>
            <person name="Barry K.W."/>
            <person name="Bonito G."/>
            <person name="Buee M."/>
            <person name="Carver A."/>
            <person name="Chen C."/>
            <person name="Cichocki N."/>
            <person name="Clum A."/>
            <person name="Culley D."/>
            <person name="Crous P.W."/>
            <person name="Fauchery L."/>
            <person name="Girlanda M."/>
            <person name="Hayes R.D."/>
            <person name="Keri Z."/>
            <person name="LaButti K."/>
            <person name="Lipzen A."/>
            <person name="Lombard V."/>
            <person name="Magnuson J."/>
            <person name="Maillard F."/>
            <person name="Murat C."/>
            <person name="Nolan M."/>
            <person name="Ohm R.A."/>
            <person name="Pangilinan J."/>
            <person name="Pereira M.F."/>
            <person name="Perotto S."/>
            <person name="Peter M."/>
            <person name="Pfister S."/>
            <person name="Riley R."/>
            <person name="Sitrit Y."/>
            <person name="Stielow J.B."/>
            <person name="Szollosi G."/>
            <person name="Zifcakova L."/>
            <person name="Stursova M."/>
            <person name="Spatafora J.W."/>
            <person name="Tedersoo L."/>
            <person name="Vaario L.M."/>
            <person name="Yamada A."/>
            <person name="Yan M."/>
            <person name="Wang P."/>
            <person name="Xu J."/>
            <person name="Bruns T."/>
            <person name="Baldrian P."/>
            <person name="Vilgalys R."/>
            <person name="Dunand C."/>
            <person name="Henrissat B."/>
            <person name="Grigoriev I.V."/>
            <person name="Hibbett D."/>
            <person name="Nagy L.G."/>
            <person name="Martin F.M."/>
        </authorList>
    </citation>
    <scope>NUCLEOTIDE SEQUENCE</scope>
    <source>
        <strain evidence="2">Prilba</strain>
    </source>
</reference>
<sequence length="228" mass="26896">MYKPSMIPLYYLLLNTPSRRLVRSVVQWQIPAQRNKRNWQKPEIASRPYSKTSRPPPTDKNAQPVAHDGVGVKSLEKIKRFFSQYSKFQYQPGNSSVIEFNRLCKEYHWKKDDKEVEAARDKFNRAMKQEFDTLYGSDEKDINNWFKLCHVLRIDPVPKTLDKCRAKVSRKHVNLVDLVEGTRENIQIFESEEELSEYTQRTKKFFPKEDAVDGGVLRALRRHILPPL</sequence>
<dbReference type="OrthoDB" id="6105938at2759"/>
<reference evidence="2" key="1">
    <citation type="submission" date="2019-10" db="EMBL/GenBank/DDBJ databases">
        <authorList>
            <consortium name="DOE Joint Genome Institute"/>
            <person name="Kuo A."/>
            <person name="Miyauchi S."/>
            <person name="Kiss E."/>
            <person name="Drula E."/>
            <person name="Kohler A."/>
            <person name="Sanchez-Garcia M."/>
            <person name="Andreopoulos B."/>
            <person name="Barry K.W."/>
            <person name="Bonito G."/>
            <person name="Buee M."/>
            <person name="Carver A."/>
            <person name="Chen C."/>
            <person name="Cichocki N."/>
            <person name="Clum A."/>
            <person name="Culley D."/>
            <person name="Crous P.W."/>
            <person name="Fauchery L."/>
            <person name="Girlanda M."/>
            <person name="Hayes R."/>
            <person name="Keri Z."/>
            <person name="LaButti K."/>
            <person name="Lipzen A."/>
            <person name="Lombard V."/>
            <person name="Magnuson J."/>
            <person name="Maillard F."/>
            <person name="Morin E."/>
            <person name="Murat C."/>
            <person name="Nolan M."/>
            <person name="Ohm R."/>
            <person name="Pangilinan J."/>
            <person name="Pereira M."/>
            <person name="Perotto S."/>
            <person name="Peter M."/>
            <person name="Riley R."/>
            <person name="Sitrit Y."/>
            <person name="Stielow B."/>
            <person name="Szollosi G."/>
            <person name="Zifcakova L."/>
            <person name="Stursova M."/>
            <person name="Spatafora J.W."/>
            <person name="Tedersoo L."/>
            <person name="Vaario L.-M."/>
            <person name="Yamada A."/>
            <person name="Yan M."/>
            <person name="Wang P."/>
            <person name="Xu J."/>
            <person name="Bruns T."/>
            <person name="Baldrian P."/>
            <person name="Vilgalys R."/>
            <person name="Henrissat B."/>
            <person name="Grigoriev I.V."/>
            <person name="Hibbett D."/>
            <person name="Nagy L.G."/>
            <person name="Martin F.M."/>
        </authorList>
    </citation>
    <scope>NUCLEOTIDE SEQUENCE</scope>
    <source>
        <strain evidence="2">Prilba</strain>
    </source>
</reference>
<proteinExistence type="predicted"/>
<dbReference type="Proteomes" id="UP000759537">
    <property type="component" value="Unassembled WGS sequence"/>
</dbReference>
<organism evidence="2 3">
    <name type="scientific">Russula ochroleuca</name>
    <dbReference type="NCBI Taxonomy" id="152965"/>
    <lineage>
        <taxon>Eukaryota</taxon>
        <taxon>Fungi</taxon>
        <taxon>Dikarya</taxon>
        <taxon>Basidiomycota</taxon>
        <taxon>Agaricomycotina</taxon>
        <taxon>Agaricomycetes</taxon>
        <taxon>Russulales</taxon>
        <taxon>Russulaceae</taxon>
        <taxon>Russula</taxon>
    </lineage>
</organism>
<comment type="caution">
    <text evidence="2">The sequence shown here is derived from an EMBL/GenBank/DDBJ whole genome shotgun (WGS) entry which is preliminary data.</text>
</comment>
<protein>
    <submittedName>
        <fullName evidence="2">Uncharacterized protein</fullName>
    </submittedName>
</protein>
<gene>
    <name evidence="2" type="ORF">DFH94DRAFT_771209</name>
</gene>
<keyword evidence="3" id="KW-1185">Reference proteome</keyword>
<name>A0A9P5JXR9_9AGAM</name>
<evidence type="ECO:0000313" key="2">
    <source>
        <dbReference type="EMBL" id="KAF8470434.1"/>
    </source>
</evidence>
<dbReference type="PANTHER" id="PTHR38846:SF1">
    <property type="entry name" value="C3H1-TYPE DOMAIN-CONTAINING PROTEIN"/>
    <property type="match status" value="1"/>
</dbReference>